<dbReference type="Gene3D" id="3.40.50.300">
    <property type="entry name" value="P-loop containing nucleotide triphosphate hydrolases"/>
    <property type="match status" value="1"/>
</dbReference>
<dbReference type="PANTHER" id="PTHR46844:SF1">
    <property type="entry name" value="SLR5058 PROTEIN"/>
    <property type="match status" value="1"/>
</dbReference>
<dbReference type="AlphaFoldDB" id="B4VXV2"/>
<reference evidence="3 4" key="1">
    <citation type="submission" date="2008-07" db="EMBL/GenBank/DDBJ databases">
        <authorList>
            <person name="Tandeau de Marsac N."/>
            <person name="Ferriera S."/>
            <person name="Johnson J."/>
            <person name="Kravitz S."/>
            <person name="Beeson K."/>
            <person name="Sutton G."/>
            <person name="Rogers Y.-H."/>
            <person name="Friedman R."/>
            <person name="Frazier M."/>
            <person name="Venter J.C."/>
        </authorList>
    </citation>
    <scope>NUCLEOTIDE SEQUENCE [LARGE SCALE GENOMIC DNA]</scope>
    <source>
        <strain evidence="3 4">PCC 7420</strain>
    </source>
</reference>
<dbReference type="PANTHER" id="PTHR46844">
    <property type="entry name" value="SLR5058 PROTEIN"/>
    <property type="match status" value="1"/>
</dbReference>
<evidence type="ECO:0000313" key="4">
    <source>
        <dbReference type="Proteomes" id="UP000003835"/>
    </source>
</evidence>
<evidence type="ECO:0000259" key="1">
    <source>
        <dbReference type="PROSITE" id="PS50104"/>
    </source>
</evidence>
<feature type="domain" description="TIR" evidence="1">
    <location>
        <begin position="820"/>
        <end position="960"/>
    </location>
</feature>
<gene>
    <name evidence="3" type="ORF">MC7420_4384</name>
</gene>
<dbReference type="SMART" id="SM00255">
    <property type="entry name" value="TIR"/>
    <property type="match status" value="1"/>
</dbReference>
<dbReference type="Proteomes" id="UP000003835">
    <property type="component" value="Unassembled WGS sequence"/>
</dbReference>
<dbReference type="Pfam" id="PF05729">
    <property type="entry name" value="NACHT"/>
    <property type="match status" value="1"/>
</dbReference>
<dbReference type="HOGENOM" id="CLU_305378_0_0_3"/>
<dbReference type="InterPro" id="IPR000157">
    <property type="entry name" value="TIR_dom"/>
</dbReference>
<feature type="domain" description="NACHT" evidence="2">
    <location>
        <begin position="208"/>
        <end position="325"/>
    </location>
</feature>
<dbReference type="PROSITE" id="PS50104">
    <property type="entry name" value="TIR"/>
    <property type="match status" value="1"/>
</dbReference>
<dbReference type="InterPro" id="IPR035897">
    <property type="entry name" value="Toll_tir_struct_dom_sf"/>
</dbReference>
<dbReference type="Pfam" id="PF22727">
    <property type="entry name" value="NCH2"/>
    <property type="match status" value="1"/>
</dbReference>
<protein>
    <submittedName>
        <fullName evidence="3">NACHT domain family</fullName>
    </submittedName>
</protein>
<dbReference type="SUPFAM" id="SSF52540">
    <property type="entry name" value="P-loop containing nucleoside triphosphate hydrolases"/>
    <property type="match status" value="1"/>
</dbReference>
<name>B4VXV2_9CYAN</name>
<dbReference type="Gene3D" id="3.40.50.10140">
    <property type="entry name" value="Toll/interleukin-1 receptor homology (TIR) domain"/>
    <property type="match status" value="1"/>
</dbReference>
<dbReference type="eggNOG" id="COG1716">
    <property type="taxonomic scope" value="Bacteria"/>
</dbReference>
<evidence type="ECO:0000313" key="3">
    <source>
        <dbReference type="EMBL" id="EDX73137.1"/>
    </source>
</evidence>
<keyword evidence="4" id="KW-1185">Reference proteome</keyword>
<dbReference type="InterPro" id="IPR054501">
    <property type="entry name" value="NCH2"/>
</dbReference>
<dbReference type="InterPro" id="IPR007111">
    <property type="entry name" value="NACHT_NTPase"/>
</dbReference>
<proteinExistence type="predicted"/>
<dbReference type="eggNOG" id="COG5635">
    <property type="taxonomic scope" value="Bacteria"/>
</dbReference>
<dbReference type="InterPro" id="IPR045437">
    <property type="entry name" value="EAD8"/>
</dbReference>
<evidence type="ECO:0000259" key="2">
    <source>
        <dbReference type="PROSITE" id="PS50837"/>
    </source>
</evidence>
<sequence>MTVKLDPNTINELVELLQPFMEDERSRRSILILALGNDASVLQRITWNGTVTTFIPEMVEKLADYGEIAPGKPALWALLECVRSHSGIDRQQRIDKLRPRIDLGWHSERVTDTSDIDALVENVRSRLYDDIQSWYGTMPLWGVDHWVPLGDLFVDVNILEELSSSRRSELQDLWQDFQANPGYRSLDRIGLGKERQRVSGLEVLAKNSNLMVVGKPGSGKTTYLQRVVTECNQGNLQAYRIPVLIKLREFVDDGREFAYSLKRYLEQYWQLSNTETQLVLKQGRALVLLDGLDEVTGEDGKNITKEIKRFARTYPQVQVIVTRRTQSQESRFERFDYVEVADFNEAQVRAFAEHWFKAIVRDESAGLAKAREFLEQLFLEENKPIRELAITPILLSLTCLVFHQTEKFYSKRSKLYQEGLELLLEKWDKSREIERDEIYRDLSVERKLELLSYLAVKKFEQEQYVLFEQEELEQYIAEFLDTGQRDSRAVLKAIESQHGLLIKRSQTVWSFSHLTFQEYLVAKWFYIQKDFQGIVEKITNYHWREVFLLIGGMLPNADCVLKLMKQQTDALLQGDEKLQRLLTWINRKAESVEVSYPRSAVRAFYFENELDGAYAITGLALIRSLTLIPNLAPYLANYRWRLDSFINEFFGFNLTVKLNFSFLPKLIFDAALEQDLQHLKDLLPDTSGSNREEFERWWQIHGSIWIEDLKRVIIQHYNYHCHCAGLQFSEQQRELLRLYHQANSLLVECLGSNYMVSSEVKQKLQETLLLPIAEIEKRKQEQASVQTSSSERVVKLEEVYQSATTNLTPQTSTTTMPSPKRDQVFISYSHKDKVWLEKLQTMLKPLIRSNKISLWDDTQIKPGAKWRNEITQALAAAKVAVLMVSSNFLASDFIAEQELPPLLNAAEQEGLTIIWVYLSACLYEESEIGDYQAAHDTAEPLDTLEIGAQNQVWRTIGQAIKAAATETSANP</sequence>
<dbReference type="STRING" id="118168.MC7420_4384"/>
<dbReference type="GO" id="GO:0007165">
    <property type="term" value="P:signal transduction"/>
    <property type="evidence" value="ECO:0007669"/>
    <property type="project" value="InterPro"/>
</dbReference>
<accession>B4VXV2</accession>
<dbReference type="Pfam" id="PF13676">
    <property type="entry name" value="TIR_2"/>
    <property type="match status" value="1"/>
</dbReference>
<dbReference type="SUPFAM" id="SSF52200">
    <property type="entry name" value="Toll/Interleukin receptor TIR domain"/>
    <property type="match status" value="1"/>
</dbReference>
<organism evidence="3 4">
    <name type="scientific">Coleofasciculus chthonoplastes PCC 7420</name>
    <dbReference type="NCBI Taxonomy" id="118168"/>
    <lineage>
        <taxon>Bacteria</taxon>
        <taxon>Bacillati</taxon>
        <taxon>Cyanobacteriota</taxon>
        <taxon>Cyanophyceae</taxon>
        <taxon>Coleofasciculales</taxon>
        <taxon>Coleofasciculaceae</taxon>
        <taxon>Coleofasciculus</taxon>
    </lineage>
</organism>
<dbReference type="EMBL" id="DS989859">
    <property type="protein sequence ID" value="EDX73137.1"/>
    <property type="molecule type" value="Genomic_DNA"/>
</dbReference>
<dbReference type="Pfam" id="PF19961">
    <property type="entry name" value="EAD8"/>
    <property type="match status" value="1"/>
</dbReference>
<dbReference type="PROSITE" id="PS50837">
    <property type="entry name" value="NACHT"/>
    <property type="match status" value="1"/>
</dbReference>
<dbReference type="InterPro" id="IPR027417">
    <property type="entry name" value="P-loop_NTPase"/>
</dbReference>